<dbReference type="InterPro" id="IPR011650">
    <property type="entry name" value="Peptidase_M20_dimer"/>
</dbReference>
<evidence type="ECO:0000256" key="3">
    <source>
        <dbReference type="ARBA" id="ARBA00022801"/>
    </source>
</evidence>
<gene>
    <name evidence="5" type="ORF">HHU08_11945</name>
</gene>
<dbReference type="Gene3D" id="3.40.630.10">
    <property type="entry name" value="Zn peptidases"/>
    <property type="match status" value="1"/>
</dbReference>
<keyword evidence="6" id="KW-1185">Reference proteome</keyword>
<dbReference type="EMBL" id="JABBPK010000001">
    <property type="protein sequence ID" value="NMO77708.1"/>
    <property type="molecule type" value="Genomic_DNA"/>
</dbReference>
<dbReference type="PANTHER" id="PTHR43270:SF12">
    <property type="entry name" value="SUCCINYL-DIAMINOPIMELATE DESUCCINYLASE"/>
    <property type="match status" value="1"/>
</dbReference>
<sequence>MNIIQNYLKEKKENHLNELFSFLSLPSISALPEHKEDINKTAEWLVHSLTQAGLENASIYQTNGNPVVYADWLHAEGKPTVLVYGHYDVQPVDPLELWDSPPFSPEIRDEKLYARGASDDKGQVFMHIKAIEAILQTTGSLPVNIKFCMEGEEEIGSPALPIFVEENKEQLSADVIVISDTGMIEEGKPTICYGLRGLCGMEIHVKGPKSDLHSGLFGGAIQNPITALSELLASFHDKNGVITVDGFYNQVTPLTKEEKETFEALQIADESFIEQTGSPTLFGEEGYSTLERLWVRPTLEINGIKGGFQGTGVKTVIPSEASAKITCRLVPAQDPEEIVALLQKHIDTHKPKGVEVTLQLFDKGTPFVTPFDHKAIQAAGKAYEKVYKVPTSYTRGGGSIPIVAAFDQILNLPIVLMGFGLPDENFHAPNEHFHLENYDKGLETICHYWFELAEVW</sequence>
<dbReference type="SUPFAM" id="SSF53187">
    <property type="entry name" value="Zn-dependent exopeptidases"/>
    <property type="match status" value="1"/>
</dbReference>
<dbReference type="GO" id="GO:0008233">
    <property type="term" value="F:peptidase activity"/>
    <property type="evidence" value="ECO:0007669"/>
    <property type="project" value="UniProtKB-KW"/>
</dbReference>
<dbReference type="NCBIfam" id="NF006579">
    <property type="entry name" value="PRK09104.1"/>
    <property type="match status" value="1"/>
</dbReference>
<dbReference type="CDD" id="cd05680">
    <property type="entry name" value="M20_dipept_like"/>
    <property type="match status" value="1"/>
</dbReference>
<dbReference type="Pfam" id="PF01546">
    <property type="entry name" value="Peptidase_M20"/>
    <property type="match status" value="1"/>
</dbReference>
<keyword evidence="2" id="KW-0479">Metal-binding</keyword>
<organism evidence="5 6">
    <name type="scientific">Niallia alba</name>
    <dbReference type="NCBI Taxonomy" id="2729105"/>
    <lineage>
        <taxon>Bacteria</taxon>
        <taxon>Bacillati</taxon>
        <taxon>Bacillota</taxon>
        <taxon>Bacilli</taxon>
        <taxon>Bacillales</taxon>
        <taxon>Bacillaceae</taxon>
        <taxon>Niallia</taxon>
    </lineage>
</organism>
<reference evidence="5 6" key="1">
    <citation type="submission" date="2020-04" db="EMBL/GenBank/DDBJ databases">
        <title>Bacillus sp. UniB3 isolated from commercial digestive syrup.</title>
        <authorList>
            <person name="Thorat V."/>
            <person name="Kirdat K."/>
            <person name="Tiwarekar B."/>
            <person name="Yadav A."/>
        </authorList>
    </citation>
    <scope>NUCLEOTIDE SEQUENCE [LARGE SCALE GENOMIC DNA]</scope>
    <source>
        <strain evidence="5 6">UniB3</strain>
    </source>
</reference>
<dbReference type="NCBIfam" id="NF005914">
    <property type="entry name" value="PRK07907.1"/>
    <property type="match status" value="1"/>
</dbReference>
<dbReference type="Gene3D" id="3.30.70.360">
    <property type="match status" value="1"/>
</dbReference>
<feature type="domain" description="Peptidase M20 dimerisation" evidence="4">
    <location>
        <begin position="193"/>
        <end position="353"/>
    </location>
</feature>
<keyword evidence="3" id="KW-0378">Hydrolase</keyword>
<evidence type="ECO:0000259" key="4">
    <source>
        <dbReference type="Pfam" id="PF07687"/>
    </source>
</evidence>
<evidence type="ECO:0000313" key="6">
    <source>
        <dbReference type="Proteomes" id="UP000588491"/>
    </source>
</evidence>
<dbReference type="PANTHER" id="PTHR43270">
    <property type="entry name" value="BETA-ALA-HIS DIPEPTIDASE"/>
    <property type="match status" value="1"/>
</dbReference>
<evidence type="ECO:0000256" key="1">
    <source>
        <dbReference type="ARBA" id="ARBA00022670"/>
    </source>
</evidence>
<protein>
    <submittedName>
        <fullName evidence="5">Dipeptidase</fullName>
    </submittedName>
</protein>
<dbReference type="RefSeq" id="WP_169188539.1">
    <property type="nucleotide sequence ID" value="NZ_JABBPK010000001.1"/>
</dbReference>
<evidence type="ECO:0000256" key="2">
    <source>
        <dbReference type="ARBA" id="ARBA00022723"/>
    </source>
</evidence>
<dbReference type="GO" id="GO:0006508">
    <property type="term" value="P:proteolysis"/>
    <property type="evidence" value="ECO:0007669"/>
    <property type="project" value="UniProtKB-KW"/>
</dbReference>
<dbReference type="InterPro" id="IPR002933">
    <property type="entry name" value="Peptidase_M20"/>
</dbReference>
<dbReference type="AlphaFoldDB" id="A0A7Y0K8A8"/>
<proteinExistence type="predicted"/>
<keyword evidence="1" id="KW-0645">Protease</keyword>
<dbReference type="NCBIfam" id="NF006053">
    <property type="entry name" value="PRK08201.1"/>
    <property type="match status" value="1"/>
</dbReference>
<dbReference type="GO" id="GO:0046872">
    <property type="term" value="F:metal ion binding"/>
    <property type="evidence" value="ECO:0007669"/>
    <property type="project" value="UniProtKB-KW"/>
</dbReference>
<evidence type="ECO:0000313" key="5">
    <source>
        <dbReference type="EMBL" id="NMO77708.1"/>
    </source>
</evidence>
<accession>A0A7Y0K8A8</accession>
<dbReference type="Proteomes" id="UP000588491">
    <property type="component" value="Unassembled WGS sequence"/>
</dbReference>
<name>A0A7Y0K8A8_9BACI</name>
<dbReference type="Pfam" id="PF07687">
    <property type="entry name" value="M20_dimer"/>
    <property type="match status" value="1"/>
</dbReference>
<comment type="caution">
    <text evidence="5">The sequence shown here is derived from an EMBL/GenBank/DDBJ whole genome shotgun (WGS) entry which is preliminary data.</text>
</comment>
<dbReference type="InterPro" id="IPR051458">
    <property type="entry name" value="Cyt/Met_Dipeptidase"/>
</dbReference>